<comment type="subcellular location">
    <subcellularLocation>
        <location evidence="1">Membrane</location>
        <topology evidence="1">Single-pass type I membrane protein</topology>
    </subcellularLocation>
</comment>
<feature type="domain" description="Leucine-rich repeat-containing N-terminal plant-type" evidence="11">
    <location>
        <begin position="32"/>
        <end position="70"/>
    </location>
</feature>
<dbReference type="InterPro" id="IPR032675">
    <property type="entry name" value="LRR_dom_sf"/>
</dbReference>
<dbReference type="Gene3D" id="3.80.10.10">
    <property type="entry name" value="Ribonuclease Inhibitor"/>
    <property type="match status" value="1"/>
</dbReference>
<keyword evidence="6" id="KW-1133">Transmembrane helix</keyword>
<evidence type="ECO:0000256" key="10">
    <source>
        <dbReference type="SAM" id="SignalP"/>
    </source>
</evidence>
<evidence type="ECO:0000256" key="9">
    <source>
        <dbReference type="ARBA" id="ARBA00023180"/>
    </source>
</evidence>
<organism evidence="12 13">
    <name type="scientific">Canavalia gladiata</name>
    <name type="common">Sword bean</name>
    <name type="synonym">Dolichos gladiatus</name>
    <dbReference type="NCBI Taxonomy" id="3824"/>
    <lineage>
        <taxon>Eukaryota</taxon>
        <taxon>Viridiplantae</taxon>
        <taxon>Streptophyta</taxon>
        <taxon>Embryophyta</taxon>
        <taxon>Tracheophyta</taxon>
        <taxon>Spermatophyta</taxon>
        <taxon>Magnoliopsida</taxon>
        <taxon>eudicotyledons</taxon>
        <taxon>Gunneridae</taxon>
        <taxon>Pentapetalae</taxon>
        <taxon>rosids</taxon>
        <taxon>fabids</taxon>
        <taxon>Fabales</taxon>
        <taxon>Fabaceae</taxon>
        <taxon>Papilionoideae</taxon>
        <taxon>50 kb inversion clade</taxon>
        <taxon>NPAAA clade</taxon>
        <taxon>indigoferoid/millettioid clade</taxon>
        <taxon>Phaseoleae</taxon>
        <taxon>Canavalia</taxon>
    </lineage>
</organism>
<dbReference type="EMBL" id="JAYMYQ010000006">
    <property type="protein sequence ID" value="KAK7324496.1"/>
    <property type="molecule type" value="Genomic_DNA"/>
</dbReference>
<feature type="signal peptide" evidence="10">
    <location>
        <begin position="1"/>
        <end position="25"/>
    </location>
</feature>
<dbReference type="PANTHER" id="PTHR48063:SF35">
    <property type="entry name" value="RECEPTOR-LIKE PROTEIN 12"/>
    <property type="match status" value="1"/>
</dbReference>
<keyword evidence="13" id="KW-1185">Reference proteome</keyword>
<evidence type="ECO:0000313" key="12">
    <source>
        <dbReference type="EMBL" id="KAK7324496.1"/>
    </source>
</evidence>
<keyword evidence="7" id="KW-0472">Membrane</keyword>
<keyword evidence="9" id="KW-0325">Glycoprotein</keyword>
<comment type="caution">
    <text evidence="12">The sequence shown here is derived from an EMBL/GenBank/DDBJ whole genome shotgun (WGS) entry which is preliminary data.</text>
</comment>
<dbReference type="Proteomes" id="UP001367508">
    <property type="component" value="Unassembled WGS sequence"/>
</dbReference>
<keyword evidence="3" id="KW-0812">Transmembrane</keyword>
<keyword evidence="5" id="KW-0677">Repeat</keyword>
<proteinExistence type="predicted"/>
<dbReference type="SUPFAM" id="SSF52058">
    <property type="entry name" value="L domain-like"/>
    <property type="match status" value="1"/>
</dbReference>
<dbReference type="GO" id="GO:0016020">
    <property type="term" value="C:membrane"/>
    <property type="evidence" value="ECO:0007669"/>
    <property type="project" value="UniProtKB-SubCell"/>
</dbReference>
<keyword evidence="4 10" id="KW-0732">Signal</keyword>
<dbReference type="Pfam" id="PF08263">
    <property type="entry name" value="LRRNT_2"/>
    <property type="match status" value="1"/>
</dbReference>
<dbReference type="PANTHER" id="PTHR48063">
    <property type="entry name" value="LRR RECEPTOR-LIKE KINASE"/>
    <property type="match status" value="1"/>
</dbReference>
<dbReference type="InterPro" id="IPR046956">
    <property type="entry name" value="RLP23-like"/>
</dbReference>
<sequence>MDLGWKKPWLALLGGILVLLSEVLGSDGCFEEERRALLDFKASYSNNPMAPSWADDPKSNCCAWERVTCDSSSGHVINLSLESFSGPSWDDVLGGTVCSSFPPLNWSIFLHFKDLRSLNLSDCCLDGFIRNGGTC</sequence>
<reference evidence="12 13" key="1">
    <citation type="submission" date="2024-01" db="EMBL/GenBank/DDBJ databases">
        <title>The genomes of 5 underutilized Papilionoideae crops provide insights into root nodulation and disease resistanc.</title>
        <authorList>
            <person name="Jiang F."/>
        </authorList>
    </citation>
    <scope>NUCLEOTIDE SEQUENCE [LARGE SCALE GENOMIC DNA]</scope>
    <source>
        <strain evidence="12">LVBAO_FW01</strain>
        <tissue evidence="12">Leaves</tissue>
    </source>
</reference>
<gene>
    <name evidence="12" type="ORF">VNO77_28082</name>
</gene>
<evidence type="ECO:0000256" key="2">
    <source>
        <dbReference type="ARBA" id="ARBA00022614"/>
    </source>
</evidence>
<dbReference type="InterPro" id="IPR013210">
    <property type="entry name" value="LRR_N_plant-typ"/>
</dbReference>
<evidence type="ECO:0000259" key="11">
    <source>
        <dbReference type="Pfam" id="PF08263"/>
    </source>
</evidence>
<keyword evidence="8" id="KW-0675">Receptor</keyword>
<evidence type="ECO:0000256" key="3">
    <source>
        <dbReference type="ARBA" id="ARBA00022692"/>
    </source>
</evidence>
<evidence type="ECO:0000313" key="13">
    <source>
        <dbReference type="Proteomes" id="UP001367508"/>
    </source>
</evidence>
<evidence type="ECO:0000256" key="5">
    <source>
        <dbReference type="ARBA" id="ARBA00022737"/>
    </source>
</evidence>
<feature type="chain" id="PRO_5043001939" description="Leucine-rich repeat-containing N-terminal plant-type domain-containing protein" evidence="10">
    <location>
        <begin position="26"/>
        <end position="135"/>
    </location>
</feature>
<protein>
    <recommendedName>
        <fullName evidence="11">Leucine-rich repeat-containing N-terminal plant-type domain-containing protein</fullName>
    </recommendedName>
</protein>
<evidence type="ECO:0000256" key="1">
    <source>
        <dbReference type="ARBA" id="ARBA00004479"/>
    </source>
</evidence>
<evidence type="ECO:0000256" key="8">
    <source>
        <dbReference type="ARBA" id="ARBA00023170"/>
    </source>
</evidence>
<name>A0AAN9KWE3_CANGL</name>
<keyword evidence="2" id="KW-0433">Leucine-rich repeat</keyword>
<evidence type="ECO:0000256" key="6">
    <source>
        <dbReference type="ARBA" id="ARBA00022989"/>
    </source>
</evidence>
<accession>A0AAN9KWE3</accession>
<dbReference type="AlphaFoldDB" id="A0AAN9KWE3"/>
<evidence type="ECO:0000256" key="7">
    <source>
        <dbReference type="ARBA" id="ARBA00023136"/>
    </source>
</evidence>
<evidence type="ECO:0000256" key="4">
    <source>
        <dbReference type="ARBA" id="ARBA00022729"/>
    </source>
</evidence>